<evidence type="ECO:0000313" key="4">
    <source>
        <dbReference type="EMBL" id="ABR46428.1"/>
    </source>
</evidence>
<organism evidence="4 5">
    <name type="scientific">Alkaliphilus metalliredigens (strain QYMF)</name>
    <dbReference type="NCBI Taxonomy" id="293826"/>
    <lineage>
        <taxon>Bacteria</taxon>
        <taxon>Bacillati</taxon>
        <taxon>Bacillota</taxon>
        <taxon>Clostridia</taxon>
        <taxon>Peptostreptococcales</taxon>
        <taxon>Natronincolaceae</taxon>
        <taxon>Alkaliphilus</taxon>
    </lineage>
</organism>
<dbReference type="OrthoDB" id="2065578at2"/>
<feature type="domain" description="SLH" evidence="3">
    <location>
        <begin position="27"/>
        <end position="95"/>
    </location>
</feature>
<name>A6TJR0_ALKMQ</name>
<dbReference type="Proteomes" id="UP000001572">
    <property type="component" value="Chromosome"/>
</dbReference>
<dbReference type="HOGENOM" id="CLU_439257_0_0_9"/>
<dbReference type="InterPro" id="IPR051465">
    <property type="entry name" value="Cell_Envelope_Struct_Comp"/>
</dbReference>
<dbReference type="PANTHER" id="PTHR43308">
    <property type="entry name" value="OUTER MEMBRANE PROTEIN ALPHA-RELATED"/>
    <property type="match status" value="1"/>
</dbReference>
<sequence>MKKNRKLIMIILTVVMVLATASAAYASSIAFDDINEVPWAKEHIQRMVDKNIISGYVDDSTLKLVFKPANPVTRLESMQLIYKTLQETGQLESSSNYASKYNSILENNNIPWGQPAVAYALEYEIIDEDDLAQFMSNGKQVNATREQIAMYFGRAMASSGDLRQSPNLSFLDSEMINKDVVTYVDFLVRESIISGDNNNRFNPKSTITRAEMAAICSKAYDVLESEPDIIIDISNPNNNNDKEEPAANSKTITRTIEQVNATDYILFAYNDKDQLELYQVERNAVIEIRGEREDLRDLRKGNEAELTFENDKLVKIEVNPQRDRVDGEIRNITHFDDEEYALIVIEDPYRSSTRRTLRVDRSTQVIIFDDESSYDRLEVGDEVVVYYEDNNAIKVEVYEDDRQIVGILDSNISFNRYPFTMEVRSFNNQLITYEIDHDATVQIDNRRRQVEDLKRGDIVTLRMKDGKVTSIDASTTSTGRSNNEEGRIVSLTAGRPNNLIILTEDNEEIQYELADNVVIYLDDSRADFYDLRTNYEVELEIEGGLVTEIEATKRGQNNAIEGEITRFYDSIDRMIVRHRVQSTGRYEETSVYVTGDTVIIDEDGERIEMRHLDRGDEVFVNGSYEDDIFVANRIIVLND</sequence>
<evidence type="ECO:0000256" key="2">
    <source>
        <dbReference type="SAM" id="SignalP"/>
    </source>
</evidence>
<feature type="signal peptide" evidence="2">
    <location>
        <begin position="1"/>
        <end position="26"/>
    </location>
</feature>
<reference evidence="5" key="1">
    <citation type="journal article" date="2016" name="Genome Announc.">
        <title>Complete genome sequence of Alkaliphilus metalliredigens strain QYMF, an alkaliphilic and metal-reducing bacterium isolated from borax-contaminated leachate ponds.</title>
        <authorList>
            <person name="Hwang C."/>
            <person name="Copeland A."/>
            <person name="Lucas S."/>
            <person name="Lapidus A."/>
            <person name="Barry K."/>
            <person name="Detter J.C."/>
            <person name="Glavina Del Rio T."/>
            <person name="Hammon N."/>
            <person name="Israni S."/>
            <person name="Dalin E."/>
            <person name="Tice H."/>
            <person name="Pitluck S."/>
            <person name="Chertkov O."/>
            <person name="Brettin T."/>
            <person name="Bruce D."/>
            <person name="Han C."/>
            <person name="Schmutz J."/>
            <person name="Larimer F."/>
            <person name="Land M.L."/>
            <person name="Hauser L."/>
            <person name="Kyrpides N."/>
            <person name="Mikhailova N."/>
            <person name="Ye Q."/>
            <person name="Zhou J."/>
            <person name="Richardson P."/>
            <person name="Fields M.W."/>
        </authorList>
    </citation>
    <scope>NUCLEOTIDE SEQUENCE [LARGE SCALE GENOMIC DNA]</scope>
    <source>
        <strain evidence="5">QYMF</strain>
    </source>
</reference>
<keyword evidence="1" id="KW-0677">Repeat</keyword>
<dbReference type="AlphaFoldDB" id="A6TJR0"/>
<feature type="chain" id="PRO_5039572983" evidence="2">
    <location>
        <begin position="27"/>
        <end position="639"/>
    </location>
</feature>
<gene>
    <name evidence="4" type="ordered locus">Amet_0191</name>
</gene>
<dbReference type="EMBL" id="CP000724">
    <property type="protein sequence ID" value="ABR46428.1"/>
    <property type="molecule type" value="Genomic_DNA"/>
</dbReference>
<accession>A6TJR0</accession>
<dbReference type="PROSITE" id="PS51272">
    <property type="entry name" value="SLH"/>
    <property type="match status" value="2"/>
</dbReference>
<evidence type="ECO:0000313" key="5">
    <source>
        <dbReference type="Proteomes" id="UP000001572"/>
    </source>
</evidence>
<keyword evidence="2" id="KW-0732">Signal</keyword>
<protein>
    <submittedName>
        <fullName evidence="4">S-layer domain protein</fullName>
    </submittedName>
</protein>
<dbReference type="InterPro" id="IPR001119">
    <property type="entry name" value="SLH_dom"/>
</dbReference>
<evidence type="ECO:0000259" key="3">
    <source>
        <dbReference type="PROSITE" id="PS51272"/>
    </source>
</evidence>
<proteinExistence type="predicted"/>
<feature type="domain" description="SLH" evidence="3">
    <location>
        <begin position="167"/>
        <end position="230"/>
    </location>
</feature>
<dbReference type="PANTHER" id="PTHR43308:SF5">
    <property type="entry name" value="S-LAYER PROTEIN _ PEPTIDOGLYCAN ENDO-BETA-N-ACETYLGLUCOSAMINIDASE"/>
    <property type="match status" value="1"/>
</dbReference>
<dbReference type="eggNOG" id="COG1352">
    <property type="taxonomic scope" value="Bacteria"/>
</dbReference>
<dbReference type="STRING" id="293826.Amet_0191"/>
<evidence type="ECO:0000256" key="1">
    <source>
        <dbReference type="ARBA" id="ARBA00022737"/>
    </source>
</evidence>
<dbReference type="Pfam" id="PF00395">
    <property type="entry name" value="SLH"/>
    <property type="match status" value="2"/>
</dbReference>
<dbReference type="KEGG" id="amt:Amet_0191"/>
<dbReference type="RefSeq" id="WP_011971337.1">
    <property type="nucleotide sequence ID" value="NC_009633.1"/>
</dbReference>
<keyword evidence="5" id="KW-1185">Reference proteome</keyword>